<accession>A0A1F4UP27</accession>
<evidence type="ECO:0000313" key="2">
    <source>
        <dbReference type="EMBL" id="OGC46679.1"/>
    </source>
</evidence>
<proteinExistence type="predicted"/>
<dbReference type="InterPro" id="IPR002725">
    <property type="entry name" value="YgjP-like_metallopeptidase"/>
</dbReference>
<protein>
    <recommendedName>
        <fullName evidence="1">YgjP-like metallopeptidase domain-containing protein</fullName>
    </recommendedName>
</protein>
<gene>
    <name evidence="2" type="ORF">A2713_02260</name>
</gene>
<organism evidence="2 3">
    <name type="scientific">candidate division WWE3 bacterium RIFCSPHIGHO2_01_FULL_35_17</name>
    <dbReference type="NCBI Taxonomy" id="1802614"/>
    <lineage>
        <taxon>Bacteria</taxon>
        <taxon>Katanobacteria</taxon>
    </lineage>
</organism>
<dbReference type="PANTHER" id="PTHR30399:SF1">
    <property type="entry name" value="UTP PYROPHOSPHATASE"/>
    <property type="match status" value="1"/>
</dbReference>
<evidence type="ECO:0000259" key="1">
    <source>
        <dbReference type="Pfam" id="PF01863"/>
    </source>
</evidence>
<evidence type="ECO:0000313" key="3">
    <source>
        <dbReference type="Proteomes" id="UP000176444"/>
    </source>
</evidence>
<reference evidence="2 3" key="1">
    <citation type="journal article" date="2016" name="Nat. Commun.">
        <title>Thousands of microbial genomes shed light on interconnected biogeochemical processes in an aquifer system.</title>
        <authorList>
            <person name="Anantharaman K."/>
            <person name="Brown C.T."/>
            <person name="Hug L.A."/>
            <person name="Sharon I."/>
            <person name="Castelle C.J."/>
            <person name="Probst A.J."/>
            <person name="Thomas B.C."/>
            <person name="Singh A."/>
            <person name="Wilkins M.J."/>
            <person name="Karaoz U."/>
            <person name="Brodie E.L."/>
            <person name="Williams K.H."/>
            <person name="Hubbard S.S."/>
            <person name="Banfield J.F."/>
        </authorList>
    </citation>
    <scope>NUCLEOTIDE SEQUENCE [LARGE SCALE GENOMIC DNA]</scope>
</reference>
<sequence length="118" mass="14230">MFGKEQELRANYSILIKETVSKIADIHGYKFNRVFIKNQKTRLGSCSSNKNLNFNWQICKFPRGVMEYIIKHELAHLVHQNHKKEFWIEVEKLDSLYKDHHKWIKLNAHKYLKFGKIK</sequence>
<comment type="caution">
    <text evidence="2">The sequence shown here is derived from an EMBL/GenBank/DDBJ whole genome shotgun (WGS) entry which is preliminary data.</text>
</comment>
<dbReference type="AlphaFoldDB" id="A0A1F4UP27"/>
<name>A0A1F4UP27_UNCKA</name>
<dbReference type="CDD" id="cd07344">
    <property type="entry name" value="M48_yhfN_like"/>
    <property type="match status" value="1"/>
</dbReference>
<dbReference type="InterPro" id="IPR053136">
    <property type="entry name" value="UTP_pyrophosphatase-like"/>
</dbReference>
<dbReference type="EMBL" id="MEUX01000032">
    <property type="protein sequence ID" value="OGC46679.1"/>
    <property type="molecule type" value="Genomic_DNA"/>
</dbReference>
<dbReference type="Gene3D" id="3.30.2010.10">
    <property type="entry name" value="Metalloproteases ('zincins'), catalytic domain"/>
    <property type="match status" value="1"/>
</dbReference>
<dbReference type="PANTHER" id="PTHR30399">
    <property type="entry name" value="UNCHARACTERIZED PROTEIN YGJP"/>
    <property type="match status" value="1"/>
</dbReference>
<feature type="domain" description="YgjP-like metallopeptidase" evidence="1">
    <location>
        <begin position="8"/>
        <end position="105"/>
    </location>
</feature>
<dbReference type="Pfam" id="PF01863">
    <property type="entry name" value="YgjP-like"/>
    <property type="match status" value="1"/>
</dbReference>
<dbReference type="Proteomes" id="UP000176444">
    <property type="component" value="Unassembled WGS sequence"/>
</dbReference>